<dbReference type="EMBL" id="BGZK01000543">
    <property type="protein sequence ID" value="GBP49383.1"/>
    <property type="molecule type" value="Genomic_DNA"/>
</dbReference>
<dbReference type="InterPro" id="IPR008274">
    <property type="entry name" value="AldOxase/xan_DH_MoCoBD1"/>
</dbReference>
<organism evidence="13 14">
    <name type="scientific">Eumeta variegata</name>
    <name type="common">Bagworm moth</name>
    <name type="synonym">Eumeta japonica</name>
    <dbReference type="NCBI Taxonomy" id="151549"/>
    <lineage>
        <taxon>Eukaryota</taxon>
        <taxon>Metazoa</taxon>
        <taxon>Ecdysozoa</taxon>
        <taxon>Arthropoda</taxon>
        <taxon>Hexapoda</taxon>
        <taxon>Insecta</taxon>
        <taxon>Pterygota</taxon>
        <taxon>Neoptera</taxon>
        <taxon>Endopterygota</taxon>
        <taxon>Lepidoptera</taxon>
        <taxon>Glossata</taxon>
        <taxon>Ditrysia</taxon>
        <taxon>Tineoidea</taxon>
        <taxon>Psychidae</taxon>
        <taxon>Oiketicinae</taxon>
        <taxon>Eumeta</taxon>
    </lineage>
</organism>
<proteinExistence type="inferred from homology"/>
<dbReference type="OrthoDB" id="8300278at2759"/>
<evidence type="ECO:0000256" key="3">
    <source>
        <dbReference type="ARBA" id="ARBA00006849"/>
    </source>
</evidence>
<evidence type="ECO:0000256" key="8">
    <source>
        <dbReference type="ARBA" id="ARBA00023004"/>
    </source>
</evidence>
<dbReference type="Pfam" id="PF02738">
    <property type="entry name" value="MoCoBD_1"/>
    <property type="match status" value="1"/>
</dbReference>
<dbReference type="Proteomes" id="UP000299102">
    <property type="component" value="Unassembled WGS sequence"/>
</dbReference>
<evidence type="ECO:0000256" key="2">
    <source>
        <dbReference type="ARBA" id="ARBA00001974"/>
    </source>
</evidence>
<dbReference type="AlphaFoldDB" id="A0A4C1WE88"/>
<dbReference type="PANTHER" id="PTHR11908:SF132">
    <property type="entry name" value="ALDEHYDE OXIDASE 1-RELATED"/>
    <property type="match status" value="1"/>
</dbReference>
<comment type="similarity">
    <text evidence="3">Belongs to the xanthine dehydrogenase family.</text>
</comment>
<dbReference type="Gene3D" id="3.30.365.10">
    <property type="entry name" value="Aldehyde oxidase/xanthine dehydrogenase, molybdopterin binding domain"/>
    <property type="match status" value="4"/>
</dbReference>
<dbReference type="InterPro" id="IPR016208">
    <property type="entry name" value="Ald_Oxase/xanthine_DH-like"/>
</dbReference>
<evidence type="ECO:0000313" key="14">
    <source>
        <dbReference type="Proteomes" id="UP000299102"/>
    </source>
</evidence>
<dbReference type="PANTHER" id="PTHR11908">
    <property type="entry name" value="XANTHINE DEHYDROGENASE"/>
    <property type="match status" value="1"/>
</dbReference>
<dbReference type="GO" id="GO:0016491">
    <property type="term" value="F:oxidoreductase activity"/>
    <property type="evidence" value="ECO:0007669"/>
    <property type="project" value="UniProtKB-KW"/>
</dbReference>
<evidence type="ECO:0000256" key="9">
    <source>
        <dbReference type="ARBA" id="ARBA00023014"/>
    </source>
</evidence>
<dbReference type="GO" id="GO:0005506">
    <property type="term" value="F:iron ion binding"/>
    <property type="evidence" value="ECO:0007669"/>
    <property type="project" value="InterPro"/>
</dbReference>
<dbReference type="InterPro" id="IPR037165">
    <property type="entry name" value="AldOxase/xan_DH_Mopterin-bd_sf"/>
</dbReference>
<evidence type="ECO:0000259" key="12">
    <source>
        <dbReference type="Pfam" id="PF20256"/>
    </source>
</evidence>
<evidence type="ECO:0000256" key="5">
    <source>
        <dbReference type="ARBA" id="ARBA00022714"/>
    </source>
</evidence>
<name>A0A4C1WE88_EUMVA</name>
<keyword evidence="4" id="KW-0500">Molybdenum</keyword>
<evidence type="ECO:0000259" key="11">
    <source>
        <dbReference type="Pfam" id="PF02738"/>
    </source>
</evidence>
<gene>
    <name evidence="13" type="primary">AOX2</name>
    <name evidence="13" type="ORF">EVAR_24688_1</name>
</gene>
<comment type="cofactor">
    <cofactor evidence="1">
        <name>Mo-molybdopterin</name>
        <dbReference type="ChEBI" id="CHEBI:71302"/>
    </cofactor>
</comment>
<keyword evidence="8" id="KW-0408">Iron</keyword>
<evidence type="ECO:0000256" key="4">
    <source>
        <dbReference type="ARBA" id="ARBA00022505"/>
    </source>
</evidence>
<feature type="domain" description="Aldehyde oxidase/xanthine dehydrogenase second molybdopterin binding" evidence="12">
    <location>
        <begin position="115"/>
        <end position="365"/>
    </location>
</feature>
<keyword evidence="14" id="KW-1185">Reference proteome</keyword>
<keyword evidence="7" id="KW-0560">Oxidoreductase</keyword>
<accession>A0A4C1WE88</accession>
<keyword evidence="5" id="KW-0001">2Fe-2S</keyword>
<keyword evidence="9" id="KW-0411">Iron-sulfur</keyword>
<comment type="caution">
    <text evidence="13">The sequence shown here is derived from an EMBL/GenBank/DDBJ whole genome shotgun (WGS) entry which is preliminary data.</text>
</comment>
<feature type="domain" description="Aldehyde oxidase/xanthine dehydrogenase first molybdopterin binding" evidence="11">
    <location>
        <begin position="2"/>
        <end position="99"/>
    </location>
</feature>
<keyword evidence="6" id="KW-0479">Metal-binding</keyword>
<evidence type="ECO:0000256" key="7">
    <source>
        <dbReference type="ARBA" id="ARBA00023002"/>
    </source>
</evidence>
<comment type="cofactor">
    <cofactor evidence="2">
        <name>FAD</name>
        <dbReference type="ChEBI" id="CHEBI:57692"/>
    </cofactor>
</comment>
<dbReference type="FunFam" id="3.30.365.10:FF:000002">
    <property type="entry name" value="Xanthine dehydrogenase oxidase"/>
    <property type="match status" value="1"/>
</dbReference>
<evidence type="ECO:0000256" key="1">
    <source>
        <dbReference type="ARBA" id="ARBA00001924"/>
    </source>
</evidence>
<reference evidence="13 14" key="1">
    <citation type="journal article" date="2019" name="Commun. Biol.">
        <title>The bagworm genome reveals a unique fibroin gene that provides high tensile strength.</title>
        <authorList>
            <person name="Kono N."/>
            <person name="Nakamura H."/>
            <person name="Ohtoshi R."/>
            <person name="Tomita M."/>
            <person name="Numata K."/>
            <person name="Arakawa K."/>
        </authorList>
    </citation>
    <scope>NUCLEOTIDE SEQUENCE [LARGE SCALE GENOMIC DNA]</scope>
</reference>
<dbReference type="InterPro" id="IPR046867">
    <property type="entry name" value="AldOxase/xan_DH_MoCoBD2"/>
</dbReference>
<protein>
    <submittedName>
        <fullName evidence="13">Aldehyde oxidase 2</fullName>
    </submittedName>
</protein>
<evidence type="ECO:0000313" key="13">
    <source>
        <dbReference type="EMBL" id="GBP49383.1"/>
    </source>
</evidence>
<comment type="cofactor">
    <cofactor evidence="10">
        <name>[2Fe-2S] cluster</name>
        <dbReference type="ChEBI" id="CHEBI:190135"/>
    </cofactor>
</comment>
<dbReference type="STRING" id="151549.A0A4C1WE88"/>
<dbReference type="GO" id="GO:0051537">
    <property type="term" value="F:2 iron, 2 sulfur cluster binding"/>
    <property type="evidence" value="ECO:0007669"/>
    <property type="project" value="UniProtKB-KW"/>
</dbReference>
<dbReference type="Pfam" id="PF20256">
    <property type="entry name" value="MoCoBD_2"/>
    <property type="match status" value="1"/>
</dbReference>
<dbReference type="SUPFAM" id="SSF56003">
    <property type="entry name" value="Molybdenum cofactor-binding domain"/>
    <property type="match status" value="1"/>
</dbReference>
<evidence type="ECO:0000256" key="6">
    <source>
        <dbReference type="ARBA" id="ARBA00022723"/>
    </source>
</evidence>
<evidence type="ECO:0000256" key="10">
    <source>
        <dbReference type="ARBA" id="ARBA00034078"/>
    </source>
</evidence>
<sequence>MHVGVDDKGEIQYLEYNLYDDNGCVVNEPLLAFALTAIKNCYDRNRWHFRAFNVTTDTASNSWCRAPGTVEAIAMTEYIMEQISYELSVDPVQVRLANLNKSETILEEMIQTIIRDSEYERRKQEVKEFNEKNRWKKRGLRFVPMSWSGIVYSYFHVLMTVYYGDGSVVITHGGTEIGQGVHTKAIQVCAYTLKIPMSKIKVKTSNVITAPNSIATGGSFTSELVCLGVIKCCQQLLEKLAPVRARLGNPTWELLVFNAYLQGINLQTNYTVNPNDQPLYRTAGAAVAEVELDVLTGEHSVLRVDIIEDAGLSLNPEIDVGQVEGAFIMGMGYWTTENLRYNQKSGQLLTNRTWNYYVPMAKDIPIDLRIQLRRNSFNTIGVLGSKLTGEPATCLGIVVAFALREAISSSRDDSGYPKNDWFSISGPYTNENMLIAANTRIDEFKLK</sequence>